<dbReference type="Proteomes" id="UP001066276">
    <property type="component" value="Chromosome 10"/>
</dbReference>
<comment type="caution">
    <text evidence="2">The sequence shown here is derived from an EMBL/GenBank/DDBJ whole genome shotgun (WGS) entry which is preliminary data.</text>
</comment>
<dbReference type="AlphaFoldDB" id="A0AAV7M7R3"/>
<evidence type="ECO:0000313" key="3">
    <source>
        <dbReference type="Proteomes" id="UP001066276"/>
    </source>
</evidence>
<gene>
    <name evidence="2" type="ORF">NDU88_004936</name>
</gene>
<protein>
    <submittedName>
        <fullName evidence="2">Uncharacterized protein</fullName>
    </submittedName>
</protein>
<feature type="region of interest" description="Disordered" evidence="1">
    <location>
        <begin position="28"/>
        <end position="81"/>
    </location>
</feature>
<name>A0AAV7M7R3_PLEWA</name>
<dbReference type="EMBL" id="JANPWB010000014">
    <property type="protein sequence ID" value="KAJ1099841.1"/>
    <property type="molecule type" value="Genomic_DNA"/>
</dbReference>
<evidence type="ECO:0000313" key="2">
    <source>
        <dbReference type="EMBL" id="KAJ1099841.1"/>
    </source>
</evidence>
<feature type="region of interest" description="Disordered" evidence="1">
    <location>
        <begin position="1"/>
        <end position="20"/>
    </location>
</feature>
<proteinExistence type="predicted"/>
<reference evidence="2" key="1">
    <citation type="journal article" date="2022" name="bioRxiv">
        <title>Sequencing and chromosome-scale assembly of the giantPleurodeles waltlgenome.</title>
        <authorList>
            <person name="Brown T."/>
            <person name="Elewa A."/>
            <person name="Iarovenko S."/>
            <person name="Subramanian E."/>
            <person name="Araus A.J."/>
            <person name="Petzold A."/>
            <person name="Susuki M."/>
            <person name="Suzuki K.-i.T."/>
            <person name="Hayashi T."/>
            <person name="Toyoda A."/>
            <person name="Oliveira C."/>
            <person name="Osipova E."/>
            <person name="Leigh N.D."/>
            <person name="Simon A."/>
            <person name="Yun M.H."/>
        </authorList>
    </citation>
    <scope>NUCLEOTIDE SEQUENCE</scope>
    <source>
        <strain evidence="2">20211129_DDA</strain>
        <tissue evidence="2">Liver</tissue>
    </source>
</reference>
<organism evidence="2 3">
    <name type="scientific">Pleurodeles waltl</name>
    <name type="common">Iberian ribbed newt</name>
    <dbReference type="NCBI Taxonomy" id="8319"/>
    <lineage>
        <taxon>Eukaryota</taxon>
        <taxon>Metazoa</taxon>
        <taxon>Chordata</taxon>
        <taxon>Craniata</taxon>
        <taxon>Vertebrata</taxon>
        <taxon>Euteleostomi</taxon>
        <taxon>Amphibia</taxon>
        <taxon>Batrachia</taxon>
        <taxon>Caudata</taxon>
        <taxon>Salamandroidea</taxon>
        <taxon>Salamandridae</taxon>
        <taxon>Pleurodelinae</taxon>
        <taxon>Pleurodeles</taxon>
    </lineage>
</organism>
<feature type="region of interest" description="Disordered" evidence="1">
    <location>
        <begin position="100"/>
        <end position="147"/>
    </location>
</feature>
<sequence>MQHMPRPVPGRTTAGRLSRRLACPCEPQYTAGPLHPGTQGRTGHTSPLPPPLTGVPSAGSRHQNGCPASEAKTHGTRLRSRPPGPYLFCLPLCRQPLDPALQRAPPGPSVCRQLLGRSKRPAPPKSAPANSERGPGPGGPGAAVPTRPWAPVRLLFRATAPSRRSPLLRGTWISKDPGSLCC</sequence>
<evidence type="ECO:0000256" key="1">
    <source>
        <dbReference type="SAM" id="MobiDB-lite"/>
    </source>
</evidence>
<keyword evidence="3" id="KW-1185">Reference proteome</keyword>
<accession>A0AAV7M7R3</accession>